<dbReference type="PANTHER" id="PTHR46889:SF4">
    <property type="entry name" value="TRANSPOSASE INSO FOR INSERTION SEQUENCE ELEMENT IS911B-RELATED"/>
    <property type="match status" value="1"/>
</dbReference>
<dbReference type="EMBL" id="QUZT01000143">
    <property type="protein sequence ID" value="TFY84336.1"/>
    <property type="molecule type" value="Genomic_DNA"/>
</dbReference>
<sequence length="517" mass="59000">MPFYSEERKAALLKMMLPPLSLSAAEVARREGCSDMSLHYWRKQAAARGTQLSDDKQPAENWSAESKLAIIIETGSLSELELGEYCRRKGIFPEQITDWRNAFIASSTQQAKVKNVNTGQSKNDKNRIRELERELRRKDAALAETAALLVLRKKLNALLGERRRGQLTLLPERYLLVGWLNEAIAAGARRAPACLEVGISLRTLQRWSLPEKILADGRTTTSRPAPSNALSESERQAIVALCNSKAYAHLPPSQIVPHLADEGRYMASEATFYRVLHAAGQQHRRSRAKRPHRHQAPTTHAATAANQVWSWDITYLPSPVRGKFYYLYLIEDIYSRKAVGWEVYDAESGEKAAVLLQRSVTQEQCWRQPLVLHSDNGAPMKSVTLLTKMYDLGITPSRGRPRVSNDNPYSESLFRTLKYCPQWPLDGFSSLDDARIWVRDFMVWYNTMHRHSQIRFVTPAQRHEGKDREILARRDVIYAQAKEKKPERWSGETRNWNPIGTVYLNPERELNVVVKVA</sequence>
<evidence type="ECO:0000313" key="4">
    <source>
        <dbReference type="Proteomes" id="UP000297734"/>
    </source>
</evidence>
<name>A0A4Z0ABS3_9PSED</name>
<keyword evidence="1" id="KW-0175">Coiled coil</keyword>
<dbReference type="InterPro" id="IPR001584">
    <property type="entry name" value="Integrase_cat-core"/>
</dbReference>
<reference evidence="3 4" key="1">
    <citation type="journal article" date="2019" name="Syst. Appl. Microbiol.">
        <title>New species of pathogenic Pseudomonas isolated from citrus in Tunisia: Proposal of Pseudomonas kairouanensis sp. nov. and Pseudomonas nabeulensis sp. nov.</title>
        <authorList>
            <person name="Oueslati M."/>
            <person name="Mulet M."/>
            <person name="Gomila M."/>
            <person name="Berge O."/>
            <person name="Hajlaoui M.R."/>
            <person name="Lalucat J."/>
            <person name="Sadfi-Zouaoui N."/>
            <person name="Garcia-Valdes E."/>
        </authorList>
    </citation>
    <scope>NUCLEOTIDE SEQUENCE [LARGE SCALE GENOMIC DNA]</scope>
    <source>
        <strain evidence="3 4">E10B</strain>
    </source>
</reference>
<dbReference type="InterPro" id="IPR048020">
    <property type="entry name" value="Transpos_IS3"/>
</dbReference>
<proteinExistence type="predicted"/>
<dbReference type="AlphaFoldDB" id="A0A4Z0ABS3"/>
<dbReference type="PANTHER" id="PTHR46889">
    <property type="entry name" value="TRANSPOSASE INSF FOR INSERTION SEQUENCE IS3B-RELATED"/>
    <property type="match status" value="1"/>
</dbReference>
<dbReference type="InterPro" id="IPR050900">
    <property type="entry name" value="Transposase_IS3/IS150/IS904"/>
</dbReference>
<dbReference type="Pfam" id="PF00665">
    <property type="entry name" value="rve"/>
    <property type="match status" value="1"/>
</dbReference>
<dbReference type="OrthoDB" id="9813126at2"/>
<dbReference type="Gene3D" id="3.30.420.10">
    <property type="entry name" value="Ribonuclease H-like superfamily/Ribonuclease H"/>
    <property type="match status" value="1"/>
</dbReference>
<dbReference type="Proteomes" id="UP000297734">
    <property type="component" value="Unassembled WGS sequence"/>
</dbReference>
<feature type="coiled-coil region" evidence="1">
    <location>
        <begin position="121"/>
        <end position="148"/>
    </location>
</feature>
<evidence type="ECO:0000313" key="3">
    <source>
        <dbReference type="EMBL" id="TFY84336.1"/>
    </source>
</evidence>
<gene>
    <name evidence="3" type="ORF">DYL61_31170</name>
</gene>
<dbReference type="NCBIfam" id="NF033516">
    <property type="entry name" value="transpos_IS3"/>
    <property type="match status" value="1"/>
</dbReference>
<dbReference type="SUPFAM" id="SSF53098">
    <property type="entry name" value="Ribonuclease H-like"/>
    <property type="match status" value="1"/>
</dbReference>
<dbReference type="PROSITE" id="PS50994">
    <property type="entry name" value="INTEGRASE"/>
    <property type="match status" value="1"/>
</dbReference>
<evidence type="ECO:0000259" key="2">
    <source>
        <dbReference type="PROSITE" id="PS50994"/>
    </source>
</evidence>
<keyword evidence="4" id="KW-1185">Reference proteome</keyword>
<dbReference type="InterPro" id="IPR036397">
    <property type="entry name" value="RNaseH_sf"/>
</dbReference>
<accession>A0A4Z0ABS3</accession>
<organism evidence="3 4">
    <name type="scientific">Pseudomonas nabeulensis</name>
    <dbReference type="NCBI Taxonomy" id="2293833"/>
    <lineage>
        <taxon>Bacteria</taxon>
        <taxon>Pseudomonadati</taxon>
        <taxon>Pseudomonadota</taxon>
        <taxon>Gammaproteobacteria</taxon>
        <taxon>Pseudomonadales</taxon>
        <taxon>Pseudomonadaceae</taxon>
        <taxon>Pseudomonas</taxon>
    </lineage>
</organism>
<dbReference type="GO" id="GO:0015074">
    <property type="term" value="P:DNA integration"/>
    <property type="evidence" value="ECO:0007669"/>
    <property type="project" value="InterPro"/>
</dbReference>
<feature type="domain" description="Integrase catalytic" evidence="2">
    <location>
        <begin position="293"/>
        <end position="467"/>
    </location>
</feature>
<protein>
    <submittedName>
        <fullName evidence="3">IS3 family transposase</fullName>
    </submittedName>
</protein>
<evidence type="ECO:0000256" key="1">
    <source>
        <dbReference type="SAM" id="Coils"/>
    </source>
</evidence>
<dbReference type="InterPro" id="IPR012337">
    <property type="entry name" value="RNaseH-like_sf"/>
</dbReference>
<comment type="caution">
    <text evidence="3">The sequence shown here is derived from an EMBL/GenBank/DDBJ whole genome shotgun (WGS) entry which is preliminary data.</text>
</comment>
<dbReference type="GO" id="GO:0003676">
    <property type="term" value="F:nucleic acid binding"/>
    <property type="evidence" value="ECO:0007669"/>
    <property type="project" value="InterPro"/>
</dbReference>